<keyword evidence="3" id="KW-1185">Reference proteome</keyword>
<evidence type="ECO:0000313" key="2">
    <source>
        <dbReference type="EMBL" id="MCE3217137.1"/>
    </source>
</evidence>
<proteinExistence type="predicted"/>
<feature type="compositionally biased region" description="Acidic residues" evidence="1">
    <location>
        <begin position="79"/>
        <end position="89"/>
    </location>
</feature>
<dbReference type="Proteomes" id="UP000823775">
    <property type="component" value="Unassembled WGS sequence"/>
</dbReference>
<comment type="caution">
    <text evidence="2">The sequence shown here is derived from an EMBL/GenBank/DDBJ whole genome shotgun (WGS) entry which is preliminary data.</text>
</comment>
<reference evidence="2 3" key="1">
    <citation type="journal article" date="2021" name="BMC Genomics">
        <title>Datura genome reveals duplications of psychoactive alkaloid biosynthetic genes and high mutation rate following tissue culture.</title>
        <authorList>
            <person name="Rajewski A."/>
            <person name="Carter-House D."/>
            <person name="Stajich J."/>
            <person name="Litt A."/>
        </authorList>
    </citation>
    <scope>NUCLEOTIDE SEQUENCE [LARGE SCALE GENOMIC DNA]</scope>
    <source>
        <strain evidence="2">AR-01</strain>
    </source>
</reference>
<accession>A0ABS8WW10</accession>
<protein>
    <submittedName>
        <fullName evidence="2">Uncharacterized protein</fullName>
    </submittedName>
</protein>
<gene>
    <name evidence="2" type="ORF">HAX54_010524</name>
</gene>
<evidence type="ECO:0000313" key="3">
    <source>
        <dbReference type="Proteomes" id="UP000823775"/>
    </source>
</evidence>
<name>A0ABS8WW10_DATST</name>
<organism evidence="2 3">
    <name type="scientific">Datura stramonium</name>
    <name type="common">Jimsonweed</name>
    <name type="synonym">Common thornapple</name>
    <dbReference type="NCBI Taxonomy" id="4076"/>
    <lineage>
        <taxon>Eukaryota</taxon>
        <taxon>Viridiplantae</taxon>
        <taxon>Streptophyta</taxon>
        <taxon>Embryophyta</taxon>
        <taxon>Tracheophyta</taxon>
        <taxon>Spermatophyta</taxon>
        <taxon>Magnoliopsida</taxon>
        <taxon>eudicotyledons</taxon>
        <taxon>Gunneridae</taxon>
        <taxon>Pentapetalae</taxon>
        <taxon>asterids</taxon>
        <taxon>lamiids</taxon>
        <taxon>Solanales</taxon>
        <taxon>Solanaceae</taxon>
        <taxon>Solanoideae</taxon>
        <taxon>Datureae</taxon>
        <taxon>Datura</taxon>
    </lineage>
</organism>
<evidence type="ECO:0000256" key="1">
    <source>
        <dbReference type="SAM" id="MobiDB-lite"/>
    </source>
</evidence>
<sequence>MEAAVVFGLERMVGFWFPVLGGGAIDGGFGVAQWPTKMVEGEGKGEEGDSATGQRSGRKRGRREREGWQRRVGFPAMGEESEGEEVERE</sequence>
<dbReference type="EMBL" id="JACEIK010015837">
    <property type="protein sequence ID" value="MCE3217137.1"/>
    <property type="molecule type" value="Genomic_DNA"/>
</dbReference>
<feature type="region of interest" description="Disordered" evidence="1">
    <location>
        <begin position="40"/>
        <end position="89"/>
    </location>
</feature>